<evidence type="ECO:0000313" key="3">
    <source>
        <dbReference type="Proteomes" id="UP000479132"/>
    </source>
</evidence>
<protein>
    <submittedName>
        <fullName evidence="2">Class I SAM-dependent methyltransferase</fullName>
    </submittedName>
</protein>
<dbReference type="InterPro" id="IPR029063">
    <property type="entry name" value="SAM-dependent_MTases_sf"/>
</dbReference>
<dbReference type="GO" id="GO:0032259">
    <property type="term" value="P:methylation"/>
    <property type="evidence" value="ECO:0007669"/>
    <property type="project" value="UniProtKB-KW"/>
</dbReference>
<dbReference type="SUPFAM" id="SSF53335">
    <property type="entry name" value="S-adenosyl-L-methionine-dependent methyltransferases"/>
    <property type="match status" value="1"/>
</dbReference>
<dbReference type="CDD" id="cd02440">
    <property type="entry name" value="AdoMet_MTases"/>
    <property type="match status" value="1"/>
</dbReference>
<feature type="domain" description="Methyltransferase" evidence="1">
    <location>
        <begin position="41"/>
        <end position="150"/>
    </location>
</feature>
<accession>A0A6M1TFP0</accession>
<dbReference type="GO" id="GO:0008168">
    <property type="term" value="F:methyltransferase activity"/>
    <property type="evidence" value="ECO:0007669"/>
    <property type="project" value="UniProtKB-KW"/>
</dbReference>
<dbReference type="Pfam" id="PF13847">
    <property type="entry name" value="Methyltransf_31"/>
    <property type="match status" value="1"/>
</dbReference>
<gene>
    <name evidence="2" type="ORF">G3569_14695</name>
</gene>
<dbReference type="EMBL" id="JAALLS010000022">
    <property type="protein sequence ID" value="NGP89604.1"/>
    <property type="molecule type" value="Genomic_DNA"/>
</dbReference>
<dbReference type="PANTHER" id="PTHR43861">
    <property type="entry name" value="TRANS-ACONITATE 2-METHYLTRANSFERASE-RELATED"/>
    <property type="match status" value="1"/>
</dbReference>
<dbReference type="InterPro" id="IPR025714">
    <property type="entry name" value="Methyltranfer_dom"/>
</dbReference>
<reference evidence="2 3" key="1">
    <citation type="submission" date="2020-02" db="EMBL/GenBank/DDBJ databases">
        <title>Aliifodinibius halophilus 2W32, complete genome.</title>
        <authorList>
            <person name="Li Y."/>
            <person name="Wu S."/>
        </authorList>
    </citation>
    <scope>NUCLEOTIDE SEQUENCE [LARGE SCALE GENOMIC DNA]</scope>
    <source>
        <strain evidence="2 3">2W32</strain>
    </source>
</reference>
<dbReference type="Gene3D" id="2.20.25.110">
    <property type="entry name" value="S-adenosyl-L-methionine-dependent methyltransferases"/>
    <property type="match status" value="1"/>
</dbReference>
<evidence type="ECO:0000313" key="2">
    <source>
        <dbReference type="EMBL" id="NGP89604.1"/>
    </source>
</evidence>
<dbReference type="Gene3D" id="3.40.50.150">
    <property type="entry name" value="Vaccinia Virus protein VP39"/>
    <property type="match status" value="1"/>
</dbReference>
<keyword evidence="2" id="KW-0808">Transferase</keyword>
<keyword evidence="3" id="KW-1185">Reference proteome</keyword>
<proteinExistence type="predicted"/>
<dbReference type="Proteomes" id="UP000479132">
    <property type="component" value="Unassembled WGS sequence"/>
</dbReference>
<sequence length="248" mass="28726">MGWFEKWFDSPLYEKLYANRDEEEARQLIDFLEQKFLQNSCTSILDLGCGRGRHSISLGKKGYTVKGIDLSPQAIKTARKKAEELELDNVSFEVGDMRDPLDQSFDAVVNLFTTFGYFEHDGENASVLDSVVKMLNPNGLFVLDYLNAEKVKREYSPEDQGEFHDIHYRIKRYVENGAIHKDIVFDGEGLDEPRSYSERVKLYGLPWFKSEMDKRNLEILDVKGDYRGSDFDPETSPRLLMICQLLHE</sequence>
<dbReference type="AlphaFoldDB" id="A0A6M1TFP0"/>
<comment type="caution">
    <text evidence="2">The sequence shown here is derived from an EMBL/GenBank/DDBJ whole genome shotgun (WGS) entry which is preliminary data.</text>
</comment>
<evidence type="ECO:0000259" key="1">
    <source>
        <dbReference type="Pfam" id="PF13847"/>
    </source>
</evidence>
<organism evidence="2 3">
    <name type="scientific">Fodinibius halophilus</name>
    <dbReference type="NCBI Taxonomy" id="1736908"/>
    <lineage>
        <taxon>Bacteria</taxon>
        <taxon>Pseudomonadati</taxon>
        <taxon>Balneolota</taxon>
        <taxon>Balneolia</taxon>
        <taxon>Balneolales</taxon>
        <taxon>Balneolaceae</taxon>
        <taxon>Fodinibius</taxon>
    </lineage>
</organism>
<name>A0A6M1TFP0_9BACT</name>
<keyword evidence="2" id="KW-0489">Methyltransferase</keyword>